<feature type="disulfide bond" evidence="23">
    <location>
        <begin position="250"/>
        <end position="305"/>
    </location>
</feature>
<dbReference type="GO" id="GO:0043408">
    <property type="term" value="P:regulation of MAPK cascade"/>
    <property type="evidence" value="ECO:0007669"/>
    <property type="project" value="TreeGrafter"/>
</dbReference>
<keyword evidence="11 26" id="KW-1133">Transmembrane helix</keyword>
<dbReference type="OrthoDB" id="6077854at2759"/>
<evidence type="ECO:0000256" key="25">
    <source>
        <dbReference type="RuleBase" id="RU000311"/>
    </source>
</evidence>
<dbReference type="PIRSF" id="PIRSF000615">
    <property type="entry name" value="TyrPK_CSF1-R"/>
    <property type="match status" value="1"/>
</dbReference>
<evidence type="ECO:0000256" key="13">
    <source>
        <dbReference type="ARBA" id="ARBA00023137"/>
    </source>
</evidence>
<evidence type="ECO:0000256" key="20">
    <source>
        <dbReference type="PIRSR" id="PIRSR000615-2"/>
    </source>
</evidence>
<feature type="transmembrane region" description="Helical" evidence="26">
    <location>
        <begin position="21"/>
        <end position="39"/>
    </location>
</feature>
<feature type="non-terminal residue" evidence="29">
    <location>
        <position position="939"/>
    </location>
</feature>
<dbReference type="InterPro" id="IPR007110">
    <property type="entry name" value="Ig-like_dom"/>
</dbReference>
<organism evidence="29 30">
    <name type="scientific">Clarias magur</name>
    <name type="common">Asian catfish</name>
    <name type="synonym">Macropteronotus magur</name>
    <dbReference type="NCBI Taxonomy" id="1594786"/>
    <lineage>
        <taxon>Eukaryota</taxon>
        <taxon>Metazoa</taxon>
        <taxon>Chordata</taxon>
        <taxon>Craniata</taxon>
        <taxon>Vertebrata</taxon>
        <taxon>Euteleostomi</taxon>
        <taxon>Actinopterygii</taxon>
        <taxon>Neopterygii</taxon>
        <taxon>Teleostei</taxon>
        <taxon>Ostariophysi</taxon>
        <taxon>Siluriformes</taxon>
        <taxon>Clariidae</taxon>
        <taxon>Clarias</taxon>
    </lineage>
</organism>
<dbReference type="InterPro" id="IPR003598">
    <property type="entry name" value="Ig_sub2"/>
</dbReference>
<dbReference type="InterPro" id="IPR036179">
    <property type="entry name" value="Ig-like_dom_sf"/>
</dbReference>
<keyword evidence="14 23" id="KW-1015">Disulfide bond</keyword>
<protein>
    <recommendedName>
        <fullName evidence="2">receptor protein-tyrosine kinase</fullName>
        <ecNumber evidence="2">2.7.10.1</ecNumber>
    </recommendedName>
</protein>
<dbReference type="Gene3D" id="3.30.200.20">
    <property type="entry name" value="Phosphorylase Kinase, domain 1"/>
    <property type="match status" value="1"/>
</dbReference>
<dbReference type="InterPro" id="IPR017441">
    <property type="entry name" value="Protein_kinase_ATP_BS"/>
</dbReference>
<sequence length="939" mass="106220">QTYNREDIQCTQASGRQRSEMILFTFVVGLLSCQVQALYHPRIKVNGEDPVETDVVINAGSRLELTCDGDGPVNIEPRLAKYKPNSKPNGTSCTFIVQKATYKLTGTYKCVYTDTNSSIFSSVYIYVRDSKFLFDYPPNNYIMKKEGENALIPCRLTDPAATDVQLRTKNGSAPPSDMNVTFDPKKGMLIRNLTLWFSSEYVCSARIGGVEKKSPIFNLRVTYRLRFPPHVFLQRKEHIRLVGERLEIICFASNPNFNYNITWKHSSHLLLNPNPKPSMESGNLKMQSTLILPAVTMSDSGNITCIGANEAGVNSSTTHLLVIDKPYIRLTPKLSPHLIHEGLSINISEAENVELRVGIEAYPQIIFNQWKGPTFLNSSQHDINFSGNEYRYEAVLVLKRLNSKEQGRYTFYTNSSKTNASITFSIHVYETAVIVDKRRNESCLICKASGFPAPQIFWMQCQGTRPMCSENSTDMEAHQLFTAETVEMKNNEFGPVEVESVLTITPSYQKMTIECIARNRIGEARDVFPIDQSEKLFTATLIGAISVMVFLLLLLIILMYKYKQKPKYEIRWKIIEAADGNNYTFIDPTQLPYNEKWEFPRDKLKLGKILGSGAFGKVVEATAYGLGKDDNVTRVAVKMLKASAHSDEKEALMSELKILSHLGQHKNIVNLLGACTHGGPVLVITEYCCHGDLLNFLRNKAETFLQCVISIPEETSNYKNFNTHKMFYRSDSGISSTCSDSYLDMKPLVARSHLSRIPSCNQDKEGNSLDLDDLIKFSYQVAQGLDFLASKNCIHRDVAARNVLLTDGCVAKICDFGLARDIMNDANYVVKGNARLPVKWMAPESIFECVYTVQSDVWSYGILLWEIFSLGKSPYPNILVDSKFYKMIKCGYQMSRPDFAPPEMYTIMKMCWNLEPTERPTFSKITQLIERLLEEIPDQ</sequence>
<evidence type="ECO:0000256" key="11">
    <source>
        <dbReference type="ARBA" id="ARBA00022989"/>
    </source>
</evidence>
<feature type="non-terminal residue" evidence="29">
    <location>
        <position position="1"/>
    </location>
</feature>
<evidence type="ECO:0000259" key="27">
    <source>
        <dbReference type="PROSITE" id="PS50011"/>
    </source>
</evidence>
<comment type="subcellular location">
    <subcellularLocation>
        <location evidence="1">Cell membrane</location>
        <topology evidence="1">Single-pass type I membrane protein</topology>
    </subcellularLocation>
    <subcellularLocation>
        <location evidence="25">Membrane</location>
        <topology evidence="25">Single-pass type I membrane protein</topology>
    </subcellularLocation>
</comment>
<dbReference type="PIRSF" id="PIRSF500947">
    <property type="entry name" value="CSF-1_receptor"/>
    <property type="match status" value="1"/>
</dbReference>
<dbReference type="SMART" id="SM00409">
    <property type="entry name" value="IG"/>
    <property type="match status" value="4"/>
</dbReference>
<dbReference type="PROSITE" id="PS00109">
    <property type="entry name" value="PROTEIN_KINASE_TYR"/>
    <property type="match status" value="1"/>
</dbReference>
<dbReference type="PROSITE" id="PS00240">
    <property type="entry name" value="RECEPTOR_TYR_KIN_III"/>
    <property type="match status" value="1"/>
</dbReference>
<dbReference type="GO" id="GO:0005011">
    <property type="term" value="F:macrophage colony-stimulating factor receptor activity"/>
    <property type="evidence" value="ECO:0007669"/>
    <property type="project" value="TreeGrafter"/>
</dbReference>
<evidence type="ECO:0000313" key="30">
    <source>
        <dbReference type="Proteomes" id="UP000727407"/>
    </source>
</evidence>
<dbReference type="InterPro" id="IPR001245">
    <property type="entry name" value="Ser-Thr/Tyr_kinase_cat_dom"/>
</dbReference>
<dbReference type="Proteomes" id="UP000727407">
    <property type="component" value="Unassembled WGS sequence"/>
</dbReference>
<keyword evidence="12 26" id="KW-0472">Membrane</keyword>
<evidence type="ECO:0000256" key="4">
    <source>
        <dbReference type="ARBA" id="ARBA00022553"/>
    </source>
</evidence>
<evidence type="ECO:0000256" key="9">
    <source>
        <dbReference type="ARBA" id="ARBA00022777"/>
    </source>
</evidence>
<evidence type="ECO:0000256" key="8">
    <source>
        <dbReference type="ARBA" id="ARBA00022741"/>
    </source>
</evidence>
<evidence type="ECO:0000256" key="14">
    <source>
        <dbReference type="ARBA" id="ARBA00023157"/>
    </source>
</evidence>
<comment type="similarity">
    <text evidence="25">Belongs to the protein kinase superfamily. Tyr protein kinase family. CSF-1/PDGF receptor subfamily.</text>
</comment>
<evidence type="ECO:0000256" key="26">
    <source>
        <dbReference type="SAM" id="Phobius"/>
    </source>
</evidence>
<gene>
    <name evidence="29" type="primary">fms</name>
    <name evidence="29" type="ORF">DAT39_012701</name>
</gene>
<evidence type="ECO:0000256" key="12">
    <source>
        <dbReference type="ARBA" id="ARBA00023136"/>
    </source>
</evidence>
<keyword evidence="9" id="KW-0418">Kinase</keyword>
<dbReference type="SMART" id="SM00408">
    <property type="entry name" value="IGc2"/>
    <property type="match status" value="2"/>
</dbReference>
<keyword evidence="10 20" id="KW-0067">ATP-binding</keyword>
<dbReference type="GO" id="GO:0043235">
    <property type="term" value="C:receptor complex"/>
    <property type="evidence" value="ECO:0007669"/>
    <property type="project" value="TreeGrafter"/>
</dbReference>
<dbReference type="FunFam" id="3.30.200.20:FF:000025">
    <property type="entry name" value="Platelet-derived growth factor receptor alpha"/>
    <property type="match status" value="1"/>
</dbReference>
<evidence type="ECO:0000256" key="19">
    <source>
        <dbReference type="PIRSR" id="PIRSR000615-1"/>
    </source>
</evidence>
<comment type="catalytic activity">
    <reaction evidence="18">
        <text>L-tyrosyl-[protein] + ATP = O-phospho-L-tyrosyl-[protein] + ADP + H(+)</text>
        <dbReference type="Rhea" id="RHEA:10596"/>
        <dbReference type="Rhea" id="RHEA-COMP:10136"/>
        <dbReference type="Rhea" id="RHEA-COMP:20101"/>
        <dbReference type="ChEBI" id="CHEBI:15378"/>
        <dbReference type="ChEBI" id="CHEBI:30616"/>
        <dbReference type="ChEBI" id="CHEBI:46858"/>
        <dbReference type="ChEBI" id="CHEBI:61978"/>
        <dbReference type="ChEBI" id="CHEBI:456216"/>
        <dbReference type="EC" id="2.7.10.1"/>
    </reaction>
</comment>
<dbReference type="PROSITE" id="PS50835">
    <property type="entry name" value="IG_LIKE"/>
    <property type="match status" value="2"/>
</dbReference>
<dbReference type="EC" id="2.7.10.1" evidence="2"/>
<dbReference type="PANTHER" id="PTHR24416:SF47">
    <property type="entry name" value="MACROPHAGE COLONY-STIMULATING FACTOR 1 RECEPTOR"/>
    <property type="match status" value="1"/>
</dbReference>
<feature type="domain" description="Protein kinase" evidence="27">
    <location>
        <begin position="604"/>
        <end position="933"/>
    </location>
</feature>
<dbReference type="PROSITE" id="PS00107">
    <property type="entry name" value="PROTEIN_KINASE_ATP"/>
    <property type="match status" value="1"/>
</dbReference>
<dbReference type="GO" id="GO:0097324">
    <property type="term" value="P:melanocyte migration"/>
    <property type="evidence" value="ECO:0007669"/>
    <property type="project" value="UniProtKB-ARBA"/>
</dbReference>
<feature type="active site" description="Proton acceptor" evidence="19">
    <location>
        <position position="797"/>
    </location>
</feature>
<evidence type="ECO:0000256" key="10">
    <source>
        <dbReference type="ARBA" id="ARBA00022840"/>
    </source>
</evidence>
<dbReference type="InterPro" id="IPR020635">
    <property type="entry name" value="Tyr_kinase_cat_dom"/>
</dbReference>
<keyword evidence="5" id="KW-0808">Transferase</keyword>
<feature type="binding site" evidence="20">
    <location>
        <position position="801"/>
    </location>
    <ligand>
        <name>ATP</name>
        <dbReference type="ChEBI" id="CHEBI:30616"/>
    </ligand>
</feature>
<keyword evidence="15 25" id="KW-0675">Receptor</keyword>
<dbReference type="Gene3D" id="1.10.510.10">
    <property type="entry name" value="Transferase(Phosphotransferase) domain 1"/>
    <property type="match status" value="1"/>
</dbReference>
<dbReference type="Pfam" id="PF13927">
    <property type="entry name" value="Ig_3"/>
    <property type="match status" value="1"/>
</dbReference>
<comment type="caution">
    <text evidence="29">The sequence shown here is derived from an EMBL/GenBank/DDBJ whole genome shotgun (WGS) entry which is preliminary data.</text>
</comment>
<dbReference type="Gene3D" id="2.60.40.10">
    <property type="entry name" value="Immunoglobulins"/>
    <property type="match status" value="5"/>
</dbReference>
<feature type="disulfide bond" evidence="23">
    <location>
        <begin position="154"/>
        <end position="203"/>
    </location>
</feature>
<dbReference type="GO" id="GO:0007169">
    <property type="term" value="P:cell surface receptor protein tyrosine kinase signaling pathway"/>
    <property type="evidence" value="ECO:0007669"/>
    <property type="project" value="InterPro"/>
</dbReference>
<feature type="binding site" evidence="21">
    <location>
        <position position="815"/>
    </location>
    <ligand>
        <name>Mg(2+)</name>
        <dbReference type="ChEBI" id="CHEBI:18420"/>
    </ligand>
</feature>
<dbReference type="InterPro" id="IPR013783">
    <property type="entry name" value="Ig-like_fold"/>
</dbReference>
<dbReference type="GO" id="GO:0005524">
    <property type="term" value="F:ATP binding"/>
    <property type="evidence" value="ECO:0007669"/>
    <property type="project" value="UniProtKB-UniRule"/>
</dbReference>
<dbReference type="PRINTS" id="PR01832">
    <property type="entry name" value="VEGFRECEPTOR"/>
</dbReference>
<dbReference type="GO" id="GO:0030318">
    <property type="term" value="P:melanocyte differentiation"/>
    <property type="evidence" value="ECO:0007669"/>
    <property type="project" value="UniProtKB-ARBA"/>
</dbReference>
<keyword evidence="8 20" id="KW-0547">Nucleotide-binding</keyword>
<feature type="transmembrane region" description="Helical" evidence="26">
    <location>
        <begin position="536"/>
        <end position="560"/>
    </location>
</feature>
<dbReference type="InterPro" id="IPR008266">
    <property type="entry name" value="Tyr_kinase_AS"/>
</dbReference>
<dbReference type="GO" id="GO:0005886">
    <property type="term" value="C:plasma membrane"/>
    <property type="evidence" value="ECO:0007669"/>
    <property type="project" value="UniProtKB-SubCell"/>
</dbReference>
<keyword evidence="21" id="KW-0479">Metal-binding</keyword>
<feature type="binding site" evidence="20">
    <location>
        <begin position="686"/>
        <end position="692"/>
    </location>
    <ligand>
        <name>ATP</name>
        <dbReference type="ChEBI" id="CHEBI:30616"/>
    </ligand>
</feature>
<dbReference type="InterPro" id="IPR000719">
    <property type="entry name" value="Prot_kinase_dom"/>
</dbReference>
<evidence type="ECO:0000256" key="6">
    <source>
        <dbReference type="ARBA" id="ARBA00022692"/>
    </source>
</evidence>
<dbReference type="GO" id="GO:0030316">
    <property type="term" value="P:osteoclast differentiation"/>
    <property type="evidence" value="ECO:0007669"/>
    <property type="project" value="TreeGrafter"/>
</dbReference>
<keyword evidence="17 25" id="KW-0393">Immunoglobulin domain</keyword>
<dbReference type="AlphaFoldDB" id="A0A8J4WYT6"/>
<feature type="binding site" evidence="21">
    <location>
        <position position="802"/>
    </location>
    <ligand>
        <name>Mg(2+)</name>
        <dbReference type="ChEBI" id="CHEBI:18420"/>
    </ligand>
</feature>
<keyword evidence="21" id="KW-0460">Magnesium</keyword>
<dbReference type="SUPFAM" id="SSF48726">
    <property type="entry name" value="Immunoglobulin"/>
    <property type="match status" value="3"/>
</dbReference>
<dbReference type="InterPro" id="IPR003599">
    <property type="entry name" value="Ig_sub"/>
</dbReference>
<evidence type="ECO:0000256" key="1">
    <source>
        <dbReference type="ARBA" id="ARBA00004251"/>
    </source>
</evidence>
<feature type="binding site" evidence="21">
    <location>
        <position position="583"/>
    </location>
    <ligand>
        <name>Mg(2+)</name>
        <dbReference type="ChEBI" id="CHEBI:18420"/>
    </ligand>
</feature>
<dbReference type="Pfam" id="PF25305">
    <property type="entry name" value="Ig_PDGFR_d4"/>
    <property type="match status" value="1"/>
</dbReference>
<evidence type="ECO:0000256" key="21">
    <source>
        <dbReference type="PIRSR" id="PIRSR000615-3"/>
    </source>
</evidence>
<dbReference type="GO" id="GO:0019955">
    <property type="term" value="F:cytokine binding"/>
    <property type="evidence" value="ECO:0007669"/>
    <property type="project" value="InterPro"/>
</dbReference>
<evidence type="ECO:0000256" key="18">
    <source>
        <dbReference type="ARBA" id="ARBA00051243"/>
    </source>
</evidence>
<evidence type="ECO:0000313" key="29">
    <source>
        <dbReference type="EMBL" id="KAF5897584.1"/>
    </source>
</evidence>
<dbReference type="InterPro" id="IPR050122">
    <property type="entry name" value="RTK"/>
</dbReference>
<keyword evidence="13" id="KW-0829">Tyrosine-protein kinase</keyword>
<feature type="binding site" evidence="20">
    <location>
        <begin position="611"/>
        <end position="618"/>
    </location>
    <ligand>
        <name>ATP</name>
        <dbReference type="ChEBI" id="CHEBI:30616"/>
    </ligand>
</feature>
<evidence type="ECO:0000256" key="5">
    <source>
        <dbReference type="ARBA" id="ARBA00022679"/>
    </source>
</evidence>
<dbReference type="FunFam" id="1.10.510.10:FF:000177">
    <property type="entry name" value="Mast/stem cell growth factor receptor"/>
    <property type="match status" value="1"/>
</dbReference>
<evidence type="ECO:0000256" key="22">
    <source>
        <dbReference type="PIRSR" id="PIRSR500947-51"/>
    </source>
</evidence>
<feature type="disulfide bond" evidence="23">
    <location>
        <begin position="67"/>
        <end position="110"/>
    </location>
</feature>
<dbReference type="EMBL" id="QNUK01000230">
    <property type="protein sequence ID" value="KAF5897584.1"/>
    <property type="molecule type" value="Genomic_DNA"/>
</dbReference>
<name>A0A8J4WYT6_CLAMG</name>
<keyword evidence="4" id="KW-0597">Phosphoprotein</keyword>
<feature type="binding site" evidence="20 24">
    <location>
        <position position="638"/>
    </location>
    <ligand>
        <name>ATP</name>
        <dbReference type="ChEBI" id="CHEBI:30616"/>
    </ligand>
</feature>
<feature type="domain" description="Ig-like" evidence="28">
    <location>
        <begin position="41"/>
        <end position="121"/>
    </location>
</feature>
<dbReference type="PANTHER" id="PTHR24416">
    <property type="entry name" value="TYROSINE-PROTEIN KINASE RECEPTOR"/>
    <property type="match status" value="1"/>
</dbReference>
<dbReference type="GO" id="GO:1990682">
    <property type="term" value="C:CSF1-CSF1R complex"/>
    <property type="evidence" value="ECO:0007669"/>
    <property type="project" value="TreeGrafter"/>
</dbReference>
<dbReference type="PROSITE" id="PS50011">
    <property type="entry name" value="PROTEIN_KINASE_DOM"/>
    <property type="match status" value="1"/>
</dbReference>
<dbReference type="InterPro" id="IPR001824">
    <property type="entry name" value="Tyr_kinase_rcpt_3_CS"/>
</dbReference>
<evidence type="ECO:0000256" key="2">
    <source>
        <dbReference type="ARBA" id="ARBA00011902"/>
    </source>
</evidence>
<evidence type="ECO:0000256" key="16">
    <source>
        <dbReference type="ARBA" id="ARBA00023180"/>
    </source>
</evidence>
<feature type="domain" description="Ig-like" evidence="28">
    <location>
        <begin position="229"/>
        <end position="321"/>
    </location>
</feature>
<dbReference type="Pfam" id="PF07714">
    <property type="entry name" value="PK_Tyr_Ser-Thr"/>
    <property type="match status" value="1"/>
</dbReference>
<keyword evidence="6 25" id="KW-0812">Transmembrane</keyword>
<keyword evidence="7" id="KW-0677">Repeat</keyword>
<evidence type="ECO:0000256" key="7">
    <source>
        <dbReference type="ARBA" id="ARBA00022737"/>
    </source>
</evidence>
<evidence type="ECO:0000256" key="15">
    <source>
        <dbReference type="ARBA" id="ARBA00023170"/>
    </source>
</evidence>
<evidence type="ECO:0000256" key="24">
    <source>
        <dbReference type="PROSITE-ProRule" id="PRU10141"/>
    </source>
</evidence>
<dbReference type="SUPFAM" id="SSF56112">
    <property type="entry name" value="Protein kinase-like (PK-like)"/>
    <property type="match status" value="1"/>
</dbReference>
<dbReference type="GO" id="GO:0046872">
    <property type="term" value="F:metal ion binding"/>
    <property type="evidence" value="ECO:0007669"/>
    <property type="project" value="UniProtKB-KW"/>
</dbReference>
<proteinExistence type="inferred from homology"/>
<dbReference type="SMART" id="SM00219">
    <property type="entry name" value="TyrKc"/>
    <property type="match status" value="1"/>
</dbReference>
<accession>A0A8J4WYT6</accession>
<feature type="disulfide bond" evidence="23">
    <location>
        <begin position="446"/>
        <end position="515"/>
    </location>
</feature>
<feature type="binding site" evidence="22">
    <location>
        <begin position="610"/>
        <end position="618"/>
    </location>
    <ligand>
        <name>ATP</name>
        <dbReference type="ChEBI" id="CHEBI:30616"/>
    </ligand>
</feature>
<evidence type="ECO:0000256" key="23">
    <source>
        <dbReference type="PIRSR" id="PIRSR500947-52"/>
    </source>
</evidence>
<keyword evidence="30" id="KW-1185">Reference proteome</keyword>
<dbReference type="InterPro" id="IPR030658">
    <property type="entry name" value="CSF-1_receptor"/>
</dbReference>
<dbReference type="GO" id="GO:0030335">
    <property type="term" value="P:positive regulation of cell migration"/>
    <property type="evidence" value="ECO:0007669"/>
    <property type="project" value="TreeGrafter"/>
</dbReference>
<evidence type="ECO:0000259" key="28">
    <source>
        <dbReference type="PROSITE" id="PS50835"/>
    </source>
</evidence>
<evidence type="ECO:0000256" key="3">
    <source>
        <dbReference type="ARBA" id="ARBA00022475"/>
    </source>
</evidence>
<evidence type="ECO:0000256" key="17">
    <source>
        <dbReference type="ARBA" id="ARBA00023319"/>
    </source>
</evidence>
<keyword evidence="16" id="KW-0325">Glycoprotein</keyword>
<reference evidence="29" key="1">
    <citation type="submission" date="2020-07" db="EMBL/GenBank/DDBJ databases">
        <title>Clarias magur genome sequencing, assembly and annotation.</title>
        <authorList>
            <person name="Kushwaha B."/>
            <person name="Kumar R."/>
            <person name="Das P."/>
            <person name="Joshi C.G."/>
            <person name="Kumar D."/>
            <person name="Nagpure N.S."/>
            <person name="Pandey M."/>
            <person name="Agarwal S."/>
            <person name="Srivastava S."/>
            <person name="Singh M."/>
            <person name="Sahoo L."/>
            <person name="Jayasankar P."/>
            <person name="Meher P.K."/>
            <person name="Koringa P.G."/>
            <person name="Iquebal M.A."/>
            <person name="Das S.P."/>
            <person name="Bit A."/>
            <person name="Patnaik S."/>
            <person name="Patel N."/>
            <person name="Shah T.M."/>
            <person name="Hinsu A."/>
            <person name="Jena J.K."/>
        </authorList>
    </citation>
    <scope>NUCLEOTIDE SEQUENCE</scope>
    <source>
        <strain evidence="29">CIFAMagur01</strain>
        <tissue evidence="29">Testis</tissue>
    </source>
</reference>
<dbReference type="GO" id="GO:0019838">
    <property type="term" value="F:growth factor binding"/>
    <property type="evidence" value="ECO:0007669"/>
    <property type="project" value="TreeGrafter"/>
</dbReference>
<keyword evidence="3" id="KW-1003">Cell membrane</keyword>
<dbReference type="InterPro" id="IPR011009">
    <property type="entry name" value="Kinase-like_dom_sf"/>
</dbReference>